<dbReference type="Gene3D" id="2.40.30.160">
    <property type="match status" value="1"/>
</dbReference>
<dbReference type="InterPro" id="IPR029043">
    <property type="entry name" value="GcvT/YgfZ_C"/>
</dbReference>
<evidence type="ECO:0000259" key="1">
    <source>
        <dbReference type="Pfam" id="PF21130"/>
    </source>
</evidence>
<dbReference type="InterPro" id="IPR048451">
    <property type="entry name" value="YgfZ_barrel"/>
</dbReference>
<dbReference type="Gene3D" id="3.30.70.1630">
    <property type="match status" value="1"/>
</dbReference>
<dbReference type="NCBIfam" id="TIGR03317">
    <property type="entry name" value="ygfZ_signature"/>
    <property type="match status" value="1"/>
</dbReference>
<dbReference type="NCBIfam" id="NF007110">
    <property type="entry name" value="PRK09559.1"/>
    <property type="match status" value="1"/>
</dbReference>
<organism evidence="2 3">
    <name type="scientific">Vibrio qingdaonensis</name>
    <dbReference type="NCBI Taxonomy" id="2829491"/>
    <lineage>
        <taxon>Bacteria</taxon>
        <taxon>Pseudomonadati</taxon>
        <taxon>Pseudomonadota</taxon>
        <taxon>Gammaproteobacteria</taxon>
        <taxon>Vibrionales</taxon>
        <taxon>Vibrionaceae</taxon>
        <taxon>Vibrio</taxon>
    </lineage>
</organism>
<evidence type="ECO:0000313" key="3">
    <source>
        <dbReference type="Proteomes" id="UP001155587"/>
    </source>
</evidence>
<dbReference type="EMBL" id="JAKRRY010000003">
    <property type="protein sequence ID" value="MCW8345142.1"/>
    <property type="molecule type" value="Genomic_DNA"/>
</dbReference>
<evidence type="ECO:0000313" key="2">
    <source>
        <dbReference type="EMBL" id="MCW8345142.1"/>
    </source>
</evidence>
<protein>
    <submittedName>
        <fullName evidence="2">tRNA-modifying protein YgfZ</fullName>
    </submittedName>
</protein>
<reference evidence="2" key="1">
    <citation type="submission" date="2022-02" db="EMBL/GenBank/DDBJ databases">
        <title>Vibrio sp. nov, a new bacterium isolated from seawater.</title>
        <authorList>
            <person name="Yuan Y."/>
        </authorList>
    </citation>
    <scope>NUCLEOTIDE SEQUENCE</scope>
    <source>
        <strain evidence="2">ZSDZ65</strain>
    </source>
</reference>
<dbReference type="InterPro" id="IPR017703">
    <property type="entry name" value="YgfZ/GCV_T_CS"/>
</dbReference>
<comment type="caution">
    <text evidence="2">The sequence shown here is derived from an EMBL/GenBank/DDBJ whole genome shotgun (WGS) entry which is preliminary data.</text>
</comment>
<dbReference type="AlphaFoldDB" id="A0A9X3HVW2"/>
<dbReference type="RefSeq" id="WP_265673604.1">
    <property type="nucleotide sequence ID" value="NZ_JAKRRY010000003.1"/>
</dbReference>
<proteinExistence type="predicted"/>
<dbReference type="InterPro" id="IPR045179">
    <property type="entry name" value="YgfZ/GcvT"/>
</dbReference>
<sequence length="323" mass="35369">MDWQPSTQSFNDTPSASLPDLVLALLPSWGAIDMVGADKKAYLQGQVTCDVVTLAEEESTLGAHCDAKGKVWSIFRLCHTHSGYTMIQPRSVITKEQAELSKYAVFSKVDITISDNSIAGIIGAQSHAFVTSLFPTKGDVRTTESATAIKISDDRWMIVAPSAWLQAHLNDDALTWSDESLWTRLDIEQGLPTLTPELQNQHIPQAFNLQAIGGISFKKGCYTGQETVARAKYRGINKRMLMTLSGVLSTKLTGSDNVVVERSVGENWRKAGDTLAFYQFSDGTTLVSAILPNNLDADTEFRVTSSLEDRLTPTALPYSVDDE</sequence>
<gene>
    <name evidence="2" type="primary">ygfZ</name>
    <name evidence="2" type="ORF">MD535_03750</name>
</gene>
<dbReference type="PANTHER" id="PTHR22602:SF0">
    <property type="entry name" value="TRANSFERASE CAF17, MITOCHONDRIAL-RELATED"/>
    <property type="match status" value="1"/>
</dbReference>
<feature type="domain" description="tRNA-modifying protein YgfZ-like beta-barrel" evidence="1">
    <location>
        <begin position="237"/>
        <end position="304"/>
    </location>
</feature>
<dbReference type="SUPFAM" id="SSF103025">
    <property type="entry name" value="Folate-binding domain"/>
    <property type="match status" value="1"/>
</dbReference>
<keyword evidence="3" id="KW-1185">Reference proteome</keyword>
<dbReference type="Gene3D" id="3.30.70.1400">
    <property type="entry name" value="Aminomethyltransferase beta-barrel domains"/>
    <property type="match status" value="1"/>
</dbReference>
<name>A0A9X3HVW2_9VIBR</name>
<dbReference type="Proteomes" id="UP001155587">
    <property type="component" value="Unassembled WGS sequence"/>
</dbReference>
<dbReference type="SUPFAM" id="SSF101790">
    <property type="entry name" value="Aminomethyltransferase beta-barrel domain"/>
    <property type="match status" value="1"/>
</dbReference>
<accession>A0A9X3HVW2</accession>
<dbReference type="PANTHER" id="PTHR22602">
    <property type="entry name" value="TRANSFERASE CAF17, MITOCHONDRIAL-RELATED"/>
    <property type="match status" value="1"/>
</dbReference>
<dbReference type="GO" id="GO:0016226">
    <property type="term" value="P:iron-sulfur cluster assembly"/>
    <property type="evidence" value="ECO:0007669"/>
    <property type="project" value="TreeGrafter"/>
</dbReference>
<dbReference type="Pfam" id="PF21130">
    <property type="entry name" value="YgfZ_barrel"/>
    <property type="match status" value="1"/>
</dbReference>